<evidence type="ECO:0000256" key="6">
    <source>
        <dbReference type="ARBA" id="ARBA00023125"/>
    </source>
</evidence>
<dbReference type="Pfam" id="PF20209">
    <property type="entry name" value="DUF6570"/>
    <property type="match status" value="1"/>
</dbReference>
<dbReference type="SUPFAM" id="SSF52540">
    <property type="entry name" value="P-loop containing nucleoside triphosphate hydrolases"/>
    <property type="match status" value="2"/>
</dbReference>
<dbReference type="Ensembl" id="ENSDLAT00005047751.2">
    <property type="protein sequence ID" value="ENSDLAP00005044745.2"/>
    <property type="gene ID" value="ENSDLAG00005019788.2"/>
</dbReference>
<feature type="compositionally biased region" description="Basic residues" evidence="10">
    <location>
        <begin position="1"/>
        <end position="15"/>
    </location>
</feature>
<feature type="region of interest" description="Disordered" evidence="10">
    <location>
        <begin position="1"/>
        <end position="61"/>
    </location>
</feature>
<dbReference type="InterPro" id="IPR051055">
    <property type="entry name" value="PIF1_helicase"/>
</dbReference>
<dbReference type="InterPro" id="IPR046700">
    <property type="entry name" value="DUF6570"/>
</dbReference>
<dbReference type="Pfam" id="PF21530">
    <property type="entry name" value="Pif1_2B_dom"/>
    <property type="match status" value="1"/>
</dbReference>
<evidence type="ECO:0000256" key="7">
    <source>
        <dbReference type="ARBA" id="ARBA00023204"/>
    </source>
</evidence>
<dbReference type="Gene3D" id="3.40.50.300">
    <property type="entry name" value="P-loop containing nucleotide triphosphate hydrolases"/>
    <property type="match status" value="1"/>
</dbReference>
<comment type="cofactor">
    <cofactor evidence="9">
        <name>Mg(2+)</name>
        <dbReference type="ChEBI" id="CHEBI:18420"/>
    </cofactor>
</comment>
<feature type="region of interest" description="Disordered" evidence="10">
    <location>
        <begin position="355"/>
        <end position="389"/>
    </location>
</feature>
<dbReference type="InterPro" id="IPR036691">
    <property type="entry name" value="Endo/exonu/phosph_ase_sf"/>
</dbReference>
<feature type="region of interest" description="Disordered" evidence="10">
    <location>
        <begin position="1240"/>
        <end position="1275"/>
    </location>
</feature>
<proteinExistence type="inferred from homology"/>
<feature type="region of interest" description="Disordered" evidence="10">
    <location>
        <begin position="295"/>
        <end position="328"/>
    </location>
</feature>
<dbReference type="InterPro" id="IPR010285">
    <property type="entry name" value="DNA_helicase_pif1-like_DEAD"/>
</dbReference>
<dbReference type="GO" id="GO:0016787">
    <property type="term" value="F:hydrolase activity"/>
    <property type="evidence" value="ECO:0007669"/>
    <property type="project" value="UniProtKB-KW"/>
</dbReference>
<dbReference type="Gene3D" id="3.60.10.10">
    <property type="entry name" value="Endonuclease/exonuclease/phosphatase"/>
    <property type="match status" value="1"/>
</dbReference>
<dbReference type="CDD" id="cd18809">
    <property type="entry name" value="SF1_C_RecD"/>
    <property type="match status" value="1"/>
</dbReference>
<comment type="catalytic activity">
    <reaction evidence="9">
        <text>ATP + H2O = ADP + phosphate + H(+)</text>
        <dbReference type="Rhea" id="RHEA:13065"/>
        <dbReference type="ChEBI" id="CHEBI:15377"/>
        <dbReference type="ChEBI" id="CHEBI:15378"/>
        <dbReference type="ChEBI" id="CHEBI:30616"/>
        <dbReference type="ChEBI" id="CHEBI:43474"/>
        <dbReference type="ChEBI" id="CHEBI:456216"/>
        <dbReference type="EC" id="5.6.2.3"/>
    </reaction>
</comment>
<dbReference type="Proteomes" id="UP000694389">
    <property type="component" value="Unassembled WGS sequence"/>
</dbReference>
<dbReference type="InterPro" id="IPR025476">
    <property type="entry name" value="Helitron_helicase-like"/>
</dbReference>
<comment type="similarity">
    <text evidence="9">Belongs to the helicase family.</text>
</comment>
<sequence>MPRKGKRSQAQKVRWRKPDEDALTPTHSPAYKVPRLSESPRRREAGPSFGDFLPRRGTGTRHRVRKWPVSVTGCQHKLVIPAESPDKKFVLIVGASHLRSIADGIVPMPEGMLSFGVMSTPGACASHLRTELRNAVVPRTPDAVCIMAPSNNLTASRTPLEAGADFLKLLKSADGRWPGKVFVLDFVPRLTVDPYLQELFSQEFHRVAAGMRIKYYSSSRHFPLDNLDLWSPDGVHLSDGEGMVVLAHLLWAAAYEHLEAPVLKPQAAPRTSLPVRHFTPRVVVRGEVIVPRPSNPYEWTSVEKGRKRNLPEEPAQSSSAPKKTEVQQQECFIPLNPVRFSSSILAAMDAVVPSHLPTPEHSDTAVPQDKTKPVVERRRKAPRPTPASHLSVAAAAAEAQVTPCVVDTSPEPSLATAVEVIAAAAEPSPVTAVEVAAAAAAAEAQVTPCVVDTCPEPSPATAVEVAAAAAAAETPKAQTPPRPRSFWIIDDAPTCSRYPTTKWKHEKAILSVRATHCQNDARYNTFSRNHQCTCMALTFLAYHNEGLQINTTYLDRVLEQGDLLYVGIKNQLLLERRYVDDHLTVEEMPQQVLTDTSVYNVHMSSVRCGYLKAQEGNLGGWLTLDAQLQSLSTHVSHAILIVSPECIAVFRDTSGRYGVFDSHSRNARGLQHPDGTAVMLTFSQLSDLSNHLQRLFEGRGANASYEFVPVTFESVDKSSERHGQPGDVKITQSASAVPPSEGSVEAKSPATFCRPEEELVQVLNISPAVPQACASVEDSEKNAGKGQPNILKVVTKLSKHQRRKALRRSRSTKKAEKSTSQRHNARKEYERQKYASISDFKRNKVEAMKTKYGQDCRYRKEKKLYIVRRYQEDSDFQNRQRKYIKLRYNTDSDFQSRQRKYIKLRYNTDSDFQSRQRQYIKQRYNTDSDFQSRQRQYIKQRYNTDSDFQSRQRQYIKQRYNSDQAFRLHHIRRCTQQKKDKLTTNAAYQIHHKLQRAQRIKRKYRRIVINCRPQRVINPVMEAAISSFREKTKQGPTYVCTVCHRTLFANQVMRCKRTKYVKNSDLVAACLTGKYVHVCDIGCSSTCTMPHERMQEWICYTCDDHLRRGNLPPIAMENKLELAPIPSELAELNVLERQLIAKILPFAKIVALPKGQQRAVHGAVVCVPSEVEATVNSLPRPSSDAQLLQVKLKRRIKYKGHQYFYTVNMKNVLAALVTLKDMHSQYKDVSVDHSATFNSLPDDLPCDKEQTQQDNGDASEQADQSKNPEKDELRPGLVLDSCMQPPDIAQEVLSYGDGIFSVAPAQGNKPVGFFAIPKLEAMAFPVQFPTGQNTLDEVRGKKLSPSKYFNARLFCVDTRFASDQSYLFFAQFVTETHMATNSMSIQLRKGKPMSRDGRKISSKMLQDKQEVEKLITNQDATRFMRPLRGTPAYWEKTLKDMNAMVRQLGKPTFFLTFSAAEMRWPEVIEAVKAQQGEQVDFSQLDWNAKCDILRSNPVTVMRLFEKRVDALMTDLIRSPAQPIGEVEDYFYRVEFQARGSPHIHLLVWIKDAPEFGDQDDAEVINFIDQYITCQMPDPKADPELHKIVSEVQVHSRNHSKSCKKGNVMCRFGFPKLPMERTIITFPEQDDDDDDDDDDNQQQQSAQKNRRKGKKGKRKNRALRIRQKEAKDKLQMLRNFISDPNASFNNLSELLEKCNLTYEEYRKCVTNLTMSNVIMLKRHPNHCWVNGYNPDLLRAWNANMDIQFVLDEFSCLMYMMSYVSKPEHEMTEFLNDVIRDVKKTDVNENDEMKHIMQAYAKHREVSAQEAVARTCSLPLKKCSRNVVFIQTDDNATKMSLPMSRLKDISPDSDQVWMSGLPEKYAERPQTPEYECLCLADFASQYRTLYGQQSKGKNAVSLLNDKGHIQKRTVGKPAIIRFARFSEEKDPERFYGRLLKLYLPHRSNDDLKSKECPTYEQFYKRGRKWGYDVRALVDIMKKKYEGHGKEFEKALEKIQKEGLVVDAWNTFAPEVEVDRLECIAEREAINPINDNEMDNVPDFQVNRDSSIAVPAIEAPKLSPDFVRKLYQSLNETQACIFYTVREWCLKRVWGHNPEQFFYFVSGGAGCGKSHVIKCIHEEATKILRQLPRFRDQGDMSTPAVLLTAFTGTAAFNISGKTLHSMLKLPRSLKPPYQGLGNTLDEMRAILCNAEILIIDEISMVSKELFAYVHWRFQQIKGNKKPFGGMSVLAVGDFYQLPPLGKAKPLCVYEEGVLDVWKDNFQMVSLTQIMRQKDDLVFAELLNRLRVKRKTDALRDDDRALLTQTVIDIKDCPLDALHIFATNREVDEHNRATVAALHRDFVNIKAQDYAKDPTTGEMIQTRGFKGKKRDLPDCIQAAHGVRVMIVRNLDVEDGLVNGTFGTIANIITGQQDGQTRVTMIGLQLDNPTSGQKLRKKIQGQSDNLVYIERTEENMTKKGAVRRQFPMKLAFACTAHKVQGMTMESAVVSLKRVFESGMSYVALSRTTSLQGLHITDFDEKKIYADPEITAAMENMKQASFESTRPLLQHVKLADGTAQTITIIHHNTQGLPSHIEDLKCHHELTLADVLCITETHLSGSFVSSKFQLEGYNMFTRSRQVSYTNLSDMTAKDGGGVAVYCKSHIQAEARRYFQNVTDLEFVVVKLMAPVRAVIAAVYRPPHFCLKKFLPNMESLLDSLDMMNHQPVIVCGDFNEDLLCKGKKAIQELFQSKGYTQLITDATTENRTLLDHIYVSQPHTCVQSGVLQTYHSYHSPVYSILTLPAN</sequence>
<reference evidence="12" key="2">
    <citation type="submission" date="2025-09" db="UniProtKB">
        <authorList>
            <consortium name="Ensembl"/>
        </authorList>
    </citation>
    <scope>IDENTIFICATION</scope>
</reference>
<reference evidence="12" key="1">
    <citation type="submission" date="2025-08" db="UniProtKB">
        <authorList>
            <consortium name="Ensembl"/>
        </authorList>
    </citation>
    <scope>IDENTIFICATION</scope>
</reference>
<dbReference type="EC" id="5.6.2.3" evidence="9"/>
<feature type="compositionally biased region" description="Acidic residues" evidence="10">
    <location>
        <begin position="1627"/>
        <end position="1639"/>
    </location>
</feature>
<feature type="region of interest" description="Disordered" evidence="10">
    <location>
        <begin position="779"/>
        <end position="834"/>
    </location>
</feature>
<evidence type="ECO:0000313" key="13">
    <source>
        <dbReference type="Proteomes" id="UP000694389"/>
    </source>
</evidence>
<protein>
    <recommendedName>
        <fullName evidence="9">ATP-dependent DNA helicase</fullName>
        <ecNumber evidence="9">5.6.2.3</ecNumber>
    </recommendedName>
</protein>
<dbReference type="SUPFAM" id="SSF54001">
    <property type="entry name" value="Cysteine proteinases"/>
    <property type="match status" value="1"/>
</dbReference>
<feature type="compositionally biased region" description="Basic residues" evidence="10">
    <location>
        <begin position="797"/>
        <end position="812"/>
    </location>
</feature>
<evidence type="ECO:0000256" key="1">
    <source>
        <dbReference type="ARBA" id="ARBA00022741"/>
    </source>
</evidence>
<dbReference type="InterPro" id="IPR038765">
    <property type="entry name" value="Papain-like_cys_pep_sf"/>
</dbReference>
<dbReference type="PANTHER" id="PTHR47642:SF5">
    <property type="entry name" value="ATP-DEPENDENT DNA HELICASE"/>
    <property type="match status" value="1"/>
</dbReference>
<evidence type="ECO:0000256" key="8">
    <source>
        <dbReference type="ARBA" id="ARBA00023235"/>
    </source>
</evidence>
<dbReference type="InterPro" id="IPR005135">
    <property type="entry name" value="Endo/exonuclease/phosphatase"/>
</dbReference>
<accession>A0A8C4HNC9</accession>
<evidence type="ECO:0000259" key="11">
    <source>
        <dbReference type="SMART" id="SM00382"/>
    </source>
</evidence>
<keyword evidence="6" id="KW-0238">DNA-binding</keyword>
<dbReference type="Pfam" id="PF03372">
    <property type="entry name" value="Exo_endo_phos"/>
    <property type="match status" value="1"/>
</dbReference>
<dbReference type="GO" id="GO:0005524">
    <property type="term" value="F:ATP binding"/>
    <property type="evidence" value="ECO:0007669"/>
    <property type="project" value="UniProtKB-KW"/>
</dbReference>
<keyword evidence="8" id="KW-0413">Isomerase</keyword>
<dbReference type="GO" id="GO:0006281">
    <property type="term" value="P:DNA repair"/>
    <property type="evidence" value="ECO:0007669"/>
    <property type="project" value="UniProtKB-KW"/>
</dbReference>
<feature type="compositionally biased region" description="Polar residues" evidence="10">
    <location>
        <begin position="1252"/>
        <end position="1265"/>
    </location>
</feature>
<feature type="compositionally biased region" description="Polar residues" evidence="10">
    <location>
        <begin position="315"/>
        <end position="328"/>
    </location>
</feature>
<evidence type="ECO:0000313" key="12">
    <source>
        <dbReference type="Ensembl" id="ENSDLAP00005044745.2"/>
    </source>
</evidence>
<keyword evidence="1 9" id="KW-0547">Nucleotide-binding</keyword>
<feature type="domain" description="AAA+ ATPase" evidence="11">
    <location>
        <begin position="2096"/>
        <end position="2346"/>
    </location>
</feature>
<dbReference type="GeneTree" id="ENSGT00940000164296"/>
<evidence type="ECO:0000256" key="2">
    <source>
        <dbReference type="ARBA" id="ARBA00022763"/>
    </source>
</evidence>
<organism evidence="12 13">
    <name type="scientific">Dicentrarchus labrax</name>
    <name type="common">European seabass</name>
    <name type="synonym">Morone labrax</name>
    <dbReference type="NCBI Taxonomy" id="13489"/>
    <lineage>
        <taxon>Eukaryota</taxon>
        <taxon>Metazoa</taxon>
        <taxon>Chordata</taxon>
        <taxon>Craniata</taxon>
        <taxon>Vertebrata</taxon>
        <taxon>Euteleostomi</taxon>
        <taxon>Actinopterygii</taxon>
        <taxon>Neopterygii</taxon>
        <taxon>Teleostei</taxon>
        <taxon>Neoteleostei</taxon>
        <taxon>Acanthomorphata</taxon>
        <taxon>Eupercaria</taxon>
        <taxon>Moronidae</taxon>
        <taxon>Dicentrarchus</taxon>
    </lineage>
</organism>
<evidence type="ECO:0000256" key="9">
    <source>
        <dbReference type="RuleBase" id="RU363044"/>
    </source>
</evidence>
<dbReference type="GO" id="GO:0006310">
    <property type="term" value="P:DNA recombination"/>
    <property type="evidence" value="ECO:0007669"/>
    <property type="project" value="UniProtKB-KW"/>
</dbReference>
<evidence type="ECO:0000256" key="10">
    <source>
        <dbReference type="SAM" id="MobiDB-lite"/>
    </source>
</evidence>
<keyword evidence="7 9" id="KW-0234">DNA repair</keyword>
<dbReference type="InterPro" id="IPR049163">
    <property type="entry name" value="Pif1-like_2B_dom"/>
</dbReference>
<feature type="compositionally biased region" description="Basic and acidic residues" evidence="10">
    <location>
        <begin position="358"/>
        <end position="376"/>
    </location>
</feature>
<dbReference type="Pfam" id="PF14214">
    <property type="entry name" value="Helitron_like_N"/>
    <property type="match status" value="1"/>
</dbReference>
<keyword evidence="9" id="KW-0233">DNA recombination</keyword>
<dbReference type="GO" id="GO:0043139">
    <property type="term" value="F:5'-3' DNA helicase activity"/>
    <property type="evidence" value="ECO:0007669"/>
    <property type="project" value="UniProtKB-EC"/>
</dbReference>
<dbReference type="SUPFAM" id="SSF52266">
    <property type="entry name" value="SGNH hydrolase"/>
    <property type="match status" value="1"/>
</dbReference>
<feature type="compositionally biased region" description="Basic residues" evidence="10">
    <location>
        <begin position="1647"/>
        <end position="1661"/>
    </location>
</feature>
<keyword evidence="4 9" id="KW-0347">Helicase</keyword>
<dbReference type="SUPFAM" id="SSF56219">
    <property type="entry name" value="DNase I-like"/>
    <property type="match status" value="1"/>
</dbReference>
<dbReference type="InterPro" id="IPR003593">
    <property type="entry name" value="AAA+_ATPase"/>
</dbReference>
<dbReference type="SMART" id="SM00382">
    <property type="entry name" value="AAA"/>
    <property type="match status" value="1"/>
</dbReference>
<dbReference type="Gene3D" id="3.90.70.120">
    <property type="match status" value="1"/>
</dbReference>
<dbReference type="PANTHER" id="PTHR47642">
    <property type="entry name" value="ATP-DEPENDENT DNA HELICASE"/>
    <property type="match status" value="1"/>
</dbReference>
<feature type="region of interest" description="Disordered" evidence="10">
    <location>
        <begin position="1626"/>
        <end position="1661"/>
    </location>
</feature>
<name>A0A8C4HNC9_DICLA</name>
<feature type="region of interest" description="Disordered" evidence="10">
    <location>
        <begin position="716"/>
        <end position="747"/>
    </location>
</feature>
<dbReference type="InterPro" id="IPR027417">
    <property type="entry name" value="P-loop_NTPase"/>
</dbReference>
<keyword evidence="2 9" id="KW-0227">DNA damage</keyword>
<evidence type="ECO:0000256" key="3">
    <source>
        <dbReference type="ARBA" id="ARBA00022801"/>
    </source>
</evidence>
<evidence type="ECO:0000256" key="4">
    <source>
        <dbReference type="ARBA" id="ARBA00022806"/>
    </source>
</evidence>
<keyword evidence="13" id="KW-1185">Reference proteome</keyword>
<keyword evidence="5 9" id="KW-0067">ATP-binding</keyword>
<evidence type="ECO:0000256" key="5">
    <source>
        <dbReference type="ARBA" id="ARBA00022840"/>
    </source>
</evidence>
<keyword evidence="3 9" id="KW-0378">Hydrolase</keyword>
<dbReference type="GO" id="GO:0000723">
    <property type="term" value="P:telomere maintenance"/>
    <property type="evidence" value="ECO:0007669"/>
    <property type="project" value="InterPro"/>
</dbReference>
<dbReference type="Pfam" id="PF05970">
    <property type="entry name" value="PIF1"/>
    <property type="match status" value="1"/>
</dbReference>